<name>A0A8C6KLM2_NOTFU</name>
<proteinExistence type="predicted"/>
<accession>A0A8C6KLM2</accession>
<dbReference type="Gene3D" id="2.20.110.10">
    <property type="entry name" value="Histone H3 K4-specific methyltransferase SET7/9 N-terminal domain"/>
    <property type="match status" value="1"/>
</dbReference>
<dbReference type="SUPFAM" id="SSF82185">
    <property type="entry name" value="Histone H3 K4-specific methyltransferase SET7/9 N-terminal domain"/>
    <property type="match status" value="1"/>
</dbReference>
<dbReference type="PANTHER" id="PTHR46917">
    <property type="entry name" value="MORN REPEAT-CONTAINING PROTEIN 2"/>
    <property type="match status" value="1"/>
</dbReference>
<evidence type="ECO:0000313" key="1">
    <source>
        <dbReference type="Ensembl" id="ENSNFUP00015007458.1"/>
    </source>
</evidence>
<dbReference type="AlphaFoldDB" id="A0A8C6KLM2"/>
<keyword evidence="2" id="KW-1185">Reference proteome</keyword>
<reference evidence="1" key="2">
    <citation type="submission" date="2025-08" db="UniProtKB">
        <authorList>
            <consortium name="Ensembl"/>
        </authorList>
    </citation>
    <scope>IDENTIFICATION</scope>
</reference>
<evidence type="ECO:0000313" key="2">
    <source>
        <dbReference type="Proteomes" id="UP000694548"/>
    </source>
</evidence>
<dbReference type="Proteomes" id="UP000694548">
    <property type="component" value="Chromosome sgr01"/>
</dbReference>
<reference evidence="1" key="1">
    <citation type="submission" date="2014-08" db="EMBL/GenBank/DDBJ databases">
        <authorList>
            <person name="Senf B."/>
            <person name="Petzold A."/>
            <person name="Downie B.R."/>
            <person name="Koch P."/>
            <person name="Platzer M."/>
        </authorList>
    </citation>
    <scope>NUCLEOTIDE SEQUENCE [LARGE SCALE GENOMIC DNA]</scope>
    <source>
        <strain evidence="1">GRZ</strain>
    </source>
</reference>
<dbReference type="Ensembl" id="ENSNFUT00015007847.1">
    <property type="protein sequence ID" value="ENSNFUP00015007458.1"/>
    <property type="gene ID" value="ENSNFUG00015003669.1"/>
</dbReference>
<dbReference type="InterPro" id="IPR052849">
    <property type="entry name" value="MORN_repeat_protein"/>
</dbReference>
<protein>
    <submittedName>
        <fullName evidence="1">Uncharacterized protein</fullName>
    </submittedName>
</protein>
<dbReference type="PANTHER" id="PTHR46917:SF1">
    <property type="entry name" value="MORN REPEAT-CONTAINING PROTEIN 2"/>
    <property type="match status" value="1"/>
</dbReference>
<reference evidence="1" key="3">
    <citation type="submission" date="2025-09" db="UniProtKB">
        <authorList>
            <consortium name="Ensembl"/>
        </authorList>
    </citation>
    <scope>IDENTIFICATION</scope>
</reference>
<sequence length="120" mass="13915">MSLVGIGMGTHTSASGVVYSEEWCDDKMQGRGSLQHPSRTRYEGEFKDMYHSTGTYIFRTDQILKYIQSYLPEKLVFFLCVPFSSWSCSRLHLWSHSFSFNMFPCKKKQSIGFNGLQIYL</sequence>
<organism evidence="1 2">
    <name type="scientific">Nothobranchius furzeri</name>
    <name type="common">Turquoise killifish</name>
    <dbReference type="NCBI Taxonomy" id="105023"/>
    <lineage>
        <taxon>Eukaryota</taxon>
        <taxon>Metazoa</taxon>
        <taxon>Chordata</taxon>
        <taxon>Craniata</taxon>
        <taxon>Vertebrata</taxon>
        <taxon>Euteleostomi</taxon>
        <taxon>Actinopterygii</taxon>
        <taxon>Neopterygii</taxon>
        <taxon>Teleostei</taxon>
        <taxon>Neoteleostei</taxon>
        <taxon>Acanthomorphata</taxon>
        <taxon>Ovalentaria</taxon>
        <taxon>Atherinomorphae</taxon>
        <taxon>Cyprinodontiformes</taxon>
        <taxon>Nothobranchiidae</taxon>
        <taxon>Nothobranchius</taxon>
    </lineage>
</organism>